<sequence>MVFILLKSKKGEGLMRFKKKITKGIVALTALTILSTSAFGSISSAQTLEKPSISRTQLLSVPTSFSSNLGKPTGLNYSKVSTQYNFNLAKSGQIQPRGIFGHGLKAIKFIGSICRVGGSALSWILKPLSPSKAKMFSQWAHKIAEATERLNSASRGAVVKALIAVGVPEKTAEALADIILWLI</sequence>
<reference evidence="1" key="2">
    <citation type="submission" date="2023-03" db="EMBL/GenBank/DDBJ databases">
        <authorList>
            <person name="Obshta O."/>
            <person name="Zabrodski M.W."/>
            <person name="Soomro T."/>
            <person name="Wilson G."/>
            <person name="Masood F."/>
            <person name="Thebeau J."/>
            <person name="Bezerra Da Silva M.C."/>
            <person name="Raza F."/>
            <person name="Biganski S."/>
            <person name="Jose M."/>
            <person name="Camilli M."/>
            <person name="Kozii I.V."/>
            <person name="Kozii R.V."/>
            <person name="Simko E."/>
            <person name="Wood S.C."/>
        </authorList>
    </citation>
    <scope>NUCLEOTIDE SEQUENCE</scope>
    <source>
        <strain evidence="1">PL001</strain>
    </source>
</reference>
<organism evidence="1 2">
    <name type="scientific">Paenibacillus larvae</name>
    <dbReference type="NCBI Taxonomy" id="1464"/>
    <lineage>
        <taxon>Bacteria</taxon>
        <taxon>Bacillati</taxon>
        <taxon>Bacillota</taxon>
        <taxon>Bacilli</taxon>
        <taxon>Bacillales</taxon>
        <taxon>Paenibacillaceae</taxon>
        <taxon>Paenibacillus</taxon>
    </lineage>
</organism>
<gene>
    <name evidence="1" type="ORF">P7H09_02995</name>
</gene>
<protein>
    <submittedName>
        <fullName evidence="1">Uncharacterized protein</fullName>
    </submittedName>
</protein>
<evidence type="ECO:0000313" key="2">
    <source>
        <dbReference type="Proteomes" id="UP001259239"/>
    </source>
</evidence>
<dbReference type="AlphaFoldDB" id="A0AAP5JQX1"/>
<name>A0AAP5JQX1_9BACL</name>
<proteinExistence type="predicted"/>
<accession>A0AAP5JQX1</accession>
<dbReference type="Proteomes" id="UP001259239">
    <property type="component" value="Unassembled WGS sequence"/>
</dbReference>
<dbReference type="RefSeq" id="WP_268589492.1">
    <property type="nucleotide sequence ID" value="NZ_JAMDNE010000081.1"/>
</dbReference>
<dbReference type="EMBL" id="JARQGV010000004">
    <property type="protein sequence ID" value="MDT2250368.1"/>
    <property type="molecule type" value="Genomic_DNA"/>
</dbReference>
<comment type="caution">
    <text evidence="1">The sequence shown here is derived from an EMBL/GenBank/DDBJ whole genome shotgun (WGS) entry which is preliminary data.</text>
</comment>
<reference evidence="1" key="1">
    <citation type="journal article" date="2023" name="J. Vet. Diagn. Invest.">
        <title>Oxytetracycline-resistant Paenibacillus larvae identified in commercial beekeeping operations in Saskatchewan using pooled honey sampling.</title>
        <authorList>
            <person name="Obshta O."/>
            <person name="Zabrodski M.W."/>
            <person name="Soomro T."/>
            <person name="Wilson G."/>
            <person name="Masood F."/>
            <person name="Thebeau J."/>
            <person name="Silva M.C.B."/>
            <person name="Biganski S."/>
            <person name="Kozii I.V."/>
            <person name="Koziy R.V."/>
            <person name="Raza M.F."/>
            <person name="Jose M.S."/>
            <person name="Simko E."/>
            <person name="Wood S.C."/>
        </authorList>
    </citation>
    <scope>NUCLEOTIDE SEQUENCE</scope>
    <source>
        <strain evidence="1">PL001</strain>
    </source>
</reference>
<evidence type="ECO:0000313" key="1">
    <source>
        <dbReference type="EMBL" id="MDT2250368.1"/>
    </source>
</evidence>